<keyword evidence="3" id="KW-1185">Reference proteome</keyword>
<dbReference type="EMBL" id="BEXD01000789">
    <property type="protein sequence ID" value="GBB90193.1"/>
    <property type="molecule type" value="Genomic_DNA"/>
</dbReference>
<dbReference type="AlphaFoldDB" id="A0A2Z6QJ76"/>
<proteinExistence type="predicted"/>
<evidence type="ECO:0000313" key="3">
    <source>
        <dbReference type="Proteomes" id="UP000247702"/>
    </source>
</evidence>
<dbReference type="Proteomes" id="UP000615446">
    <property type="component" value="Unassembled WGS sequence"/>
</dbReference>
<evidence type="ECO:0000313" key="1">
    <source>
        <dbReference type="EMBL" id="GBB90193.1"/>
    </source>
</evidence>
<sequence length="127" mass="15054">MGNSKPNKDHSKSRAPNAWIMFSNDHHILRKRREGKKGIKRSDTMRFAKDKWDTMSNEEKSHYFLKWEQMQIEETNKHLNGDKLNLSTNDGFINITPHDYTLLQESKKNKKIVEENFNAYINKEACI</sequence>
<dbReference type="Gene3D" id="1.10.30.10">
    <property type="entry name" value="High mobility group box domain"/>
    <property type="match status" value="1"/>
</dbReference>
<dbReference type="InterPro" id="IPR036910">
    <property type="entry name" value="HMG_box_dom_sf"/>
</dbReference>
<reference evidence="2" key="2">
    <citation type="submission" date="2019-10" db="EMBL/GenBank/DDBJ databases">
        <title>Conservation and host-specific expression of non-tandemly repeated heterogenous ribosome RNA gene in arbuscular mycorrhizal fungi.</title>
        <authorList>
            <person name="Maeda T."/>
            <person name="Kobayashi Y."/>
            <person name="Nakagawa T."/>
            <person name="Ezawa T."/>
            <person name="Yamaguchi K."/>
            <person name="Bino T."/>
            <person name="Nishimoto Y."/>
            <person name="Shigenobu S."/>
            <person name="Kawaguchi M."/>
        </authorList>
    </citation>
    <scope>NUCLEOTIDE SEQUENCE</scope>
    <source>
        <strain evidence="2">HR1</strain>
    </source>
</reference>
<reference evidence="1 3" key="1">
    <citation type="submission" date="2017-11" db="EMBL/GenBank/DDBJ databases">
        <title>The genome of Rhizophagus clarus HR1 reveals common genetic basis of auxotrophy among arbuscular mycorrhizal fungi.</title>
        <authorList>
            <person name="Kobayashi Y."/>
        </authorList>
    </citation>
    <scope>NUCLEOTIDE SEQUENCE [LARGE SCALE GENOMIC DNA]</scope>
    <source>
        <strain evidence="1 3">HR1</strain>
    </source>
</reference>
<dbReference type="Proteomes" id="UP000247702">
    <property type="component" value="Unassembled WGS sequence"/>
</dbReference>
<accession>A0A2Z6QJ76</accession>
<name>A0A2Z6QJ76_9GLOM</name>
<dbReference type="SUPFAM" id="SSF47095">
    <property type="entry name" value="HMG-box"/>
    <property type="match status" value="1"/>
</dbReference>
<evidence type="ECO:0000313" key="2">
    <source>
        <dbReference type="EMBL" id="GES81478.1"/>
    </source>
</evidence>
<dbReference type="OrthoDB" id="2311370at2759"/>
<dbReference type="CDD" id="cd00084">
    <property type="entry name" value="HMG-box_SF"/>
    <property type="match status" value="1"/>
</dbReference>
<dbReference type="EMBL" id="BLAL01000057">
    <property type="protein sequence ID" value="GES81478.1"/>
    <property type="molecule type" value="Genomic_DNA"/>
</dbReference>
<organism evidence="1 3">
    <name type="scientific">Rhizophagus clarus</name>
    <dbReference type="NCBI Taxonomy" id="94130"/>
    <lineage>
        <taxon>Eukaryota</taxon>
        <taxon>Fungi</taxon>
        <taxon>Fungi incertae sedis</taxon>
        <taxon>Mucoromycota</taxon>
        <taxon>Glomeromycotina</taxon>
        <taxon>Glomeromycetes</taxon>
        <taxon>Glomerales</taxon>
        <taxon>Glomeraceae</taxon>
        <taxon>Rhizophagus</taxon>
    </lineage>
</organism>
<protein>
    <submittedName>
        <fullName evidence="1">Uncharacterized protein</fullName>
    </submittedName>
</protein>
<comment type="caution">
    <text evidence="1">The sequence shown here is derived from an EMBL/GenBank/DDBJ whole genome shotgun (WGS) entry which is preliminary data.</text>
</comment>
<gene>
    <name evidence="2" type="ORF">RCL2_000872100</name>
    <name evidence="1" type="ORF">RclHR1_17080002</name>
</gene>